<keyword evidence="1" id="KW-1185">Reference proteome</keyword>
<dbReference type="AlphaFoldDB" id="A0A1I7Z791"/>
<name>A0A1I7Z791_9BILA</name>
<reference evidence="2" key="1">
    <citation type="submission" date="2016-11" db="UniProtKB">
        <authorList>
            <consortium name="WormBaseParasite"/>
        </authorList>
    </citation>
    <scope>IDENTIFICATION</scope>
</reference>
<sequence length="75" mass="8607">MSEHLMDFLNDLSQQSSHYSTVPEGFDLMVANFSLQVFARVCIDCVRQRSPKTANHITKQVLKKKPQEEVEQIPS</sequence>
<organism evidence="1 2">
    <name type="scientific">Steinernema glaseri</name>
    <dbReference type="NCBI Taxonomy" id="37863"/>
    <lineage>
        <taxon>Eukaryota</taxon>
        <taxon>Metazoa</taxon>
        <taxon>Ecdysozoa</taxon>
        <taxon>Nematoda</taxon>
        <taxon>Chromadorea</taxon>
        <taxon>Rhabditida</taxon>
        <taxon>Tylenchina</taxon>
        <taxon>Panagrolaimomorpha</taxon>
        <taxon>Strongyloidoidea</taxon>
        <taxon>Steinernematidae</taxon>
        <taxon>Steinernema</taxon>
    </lineage>
</organism>
<accession>A0A1I7Z791</accession>
<dbReference type="Proteomes" id="UP000095287">
    <property type="component" value="Unplaced"/>
</dbReference>
<evidence type="ECO:0000313" key="2">
    <source>
        <dbReference type="WBParaSite" id="L893_g23537.t1"/>
    </source>
</evidence>
<evidence type="ECO:0000313" key="1">
    <source>
        <dbReference type="Proteomes" id="UP000095287"/>
    </source>
</evidence>
<protein>
    <submittedName>
        <fullName evidence="2">Mediator of RNA polymerase II transcription subunit 24</fullName>
    </submittedName>
</protein>
<proteinExistence type="predicted"/>
<dbReference type="WBParaSite" id="L893_g23537.t1">
    <property type="protein sequence ID" value="L893_g23537.t1"/>
    <property type="gene ID" value="L893_g23537"/>
</dbReference>